<reference evidence="2 3" key="1">
    <citation type="submission" date="2023-04" db="EMBL/GenBank/DDBJ databases">
        <title>Tenacibaculum tangerinum sp. nov., isolated from sea tidal flat of South Korea.</title>
        <authorList>
            <person name="Lee S.H."/>
            <person name="Kim J.-J."/>
        </authorList>
    </citation>
    <scope>NUCLEOTIDE SEQUENCE [LARGE SCALE GENOMIC DNA]</scope>
    <source>
        <strain evidence="2 3">GRR-S3-23</strain>
    </source>
</reference>
<protein>
    <submittedName>
        <fullName evidence="2">YrhB domain-containing protein</fullName>
    </submittedName>
</protein>
<gene>
    <name evidence="2" type="ORF">P8625_11310</name>
</gene>
<keyword evidence="3" id="KW-1185">Reference proteome</keyword>
<accession>A0ABY8L0Q2</accession>
<dbReference type="RefSeq" id="WP_279650566.1">
    <property type="nucleotide sequence ID" value="NZ_CP122539.1"/>
</dbReference>
<dbReference type="EMBL" id="CP122539">
    <property type="protein sequence ID" value="WGH74671.1"/>
    <property type="molecule type" value="Genomic_DNA"/>
</dbReference>
<evidence type="ECO:0000313" key="3">
    <source>
        <dbReference type="Proteomes" id="UP001232001"/>
    </source>
</evidence>
<dbReference type="Proteomes" id="UP001232001">
    <property type="component" value="Chromosome"/>
</dbReference>
<evidence type="ECO:0000259" key="1">
    <source>
        <dbReference type="Pfam" id="PF15567"/>
    </source>
</evidence>
<feature type="domain" description="Immunity protein 35" evidence="1">
    <location>
        <begin position="2"/>
        <end position="60"/>
    </location>
</feature>
<evidence type="ECO:0000313" key="2">
    <source>
        <dbReference type="EMBL" id="WGH74671.1"/>
    </source>
</evidence>
<name>A0ABY8L0Q2_9FLAO</name>
<sequence length="68" mass="7803">MVISDNVEKTDYGIIFFYNSKKHIEAGEIRYALAGNAPFLVEKETEKIVEFGTALPLEEYIKEYQANL</sequence>
<dbReference type="InterPro" id="IPR029082">
    <property type="entry name" value="Imm35"/>
</dbReference>
<organism evidence="2 3">
    <name type="scientific">Tenacibaculum tangerinum</name>
    <dbReference type="NCBI Taxonomy" id="3038772"/>
    <lineage>
        <taxon>Bacteria</taxon>
        <taxon>Pseudomonadati</taxon>
        <taxon>Bacteroidota</taxon>
        <taxon>Flavobacteriia</taxon>
        <taxon>Flavobacteriales</taxon>
        <taxon>Flavobacteriaceae</taxon>
        <taxon>Tenacibaculum</taxon>
    </lineage>
</organism>
<dbReference type="Pfam" id="PF15567">
    <property type="entry name" value="Imm35"/>
    <property type="match status" value="1"/>
</dbReference>
<proteinExistence type="predicted"/>